<dbReference type="GO" id="GO:0006631">
    <property type="term" value="P:fatty acid metabolic process"/>
    <property type="evidence" value="ECO:0007669"/>
    <property type="project" value="InterPro"/>
</dbReference>
<dbReference type="InterPro" id="IPR036291">
    <property type="entry name" value="NAD(P)-bd_dom_sf"/>
</dbReference>
<proteinExistence type="predicted"/>
<dbReference type="Gene3D" id="3.40.50.720">
    <property type="entry name" value="NAD(P)-binding Rossmann-like Domain"/>
    <property type="match status" value="1"/>
</dbReference>
<reference evidence="2 3" key="1">
    <citation type="journal article" date="2016" name="Mol. Biol. Evol.">
        <title>Comparative Genomics of Early-Diverging Mushroom-Forming Fungi Provides Insights into the Origins of Lignocellulose Decay Capabilities.</title>
        <authorList>
            <person name="Nagy L.G."/>
            <person name="Riley R."/>
            <person name="Tritt A."/>
            <person name="Adam C."/>
            <person name="Daum C."/>
            <person name="Floudas D."/>
            <person name="Sun H."/>
            <person name="Yadav J.S."/>
            <person name="Pangilinan J."/>
            <person name="Larsson K.H."/>
            <person name="Matsuura K."/>
            <person name="Barry K."/>
            <person name="Labutti K."/>
            <person name="Kuo R."/>
            <person name="Ohm R.A."/>
            <person name="Bhattacharya S.S."/>
            <person name="Shirouzu T."/>
            <person name="Yoshinaga Y."/>
            <person name="Martin F.M."/>
            <person name="Grigoriev I.V."/>
            <person name="Hibbett D.S."/>
        </authorList>
    </citation>
    <scope>NUCLEOTIDE SEQUENCE [LARGE SCALE GENOMIC DNA]</scope>
    <source>
        <strain evidence="2 3">CBS 109695</strain>
    </source>
</reference>
<dbReference type="PANTHER" id="PTHR48075">
    <property type="entry name" value="3-HYDROXYACYL-COA DEHYDROGENASE FAMILY PROTEIN"/>
    <property type="match status" value="1"/>
</dbReference>
<accession>A0A166QG57</accession>
<evidence type="ECO:0000313" key="2">
    <source>
        <dbReference type="EMBL" id="KZP27112.1"/>
    </source>
</evidence>
<dbReference type="InterPro" id="IPR006176">
    <property type="entry name" value="3-OHacyl-CoA_DH_NAD-bd"/>
</dbReference>
<keyword evidence="3" id="KW-1185">Reference proteome</keyword>
<dbReference type="Pfam" id="PF02737">
    <property type="entry name" value="3HCDH_N"/>
    <property type="match status" value="1"/>
</dbReference>
<dbReference type="GO" id="GO:0016491">
    <property type="term" value="F:oxidoreductase activity"/>
    <property type="evidence" value="ECO:0007669"/>
    <property type="project" value="TreeGrafter"/>
</dbReference>
<dbReference type="Proteomes" id="UP000076532">
    <property type="component" value="Unassembled WGS sequence"/>
</dbReference>
<dbReference type="SUPFAM" id="SSF51735">
    <property type="entry name" value="NAD(P)-binding Rossmann-fold domains"/>
    <property type="match status" value="1"/>
</dbReference>
<dbReference type="PANTHER" id="PTHR48075:SF3">
    <property type="entry name" value="3-HYDROXYACYL-COA DEHYDROGENASE"/>
    <property type="match status" value="1"/>
</dbReference>
<dbReference type="GO" id="GO:0070403">
    <property type="term" value="F:NAD+ binding"/>
    <property type="evidence" value="ECO:0007669"/>
    <property type="project" value="InterPro"/>
</dbReference>
<sequence length="153" mass="16731">MASLIERLVPGSCKVPEILTAKIRLFSELGKVLPNDCIMATNSSSSTSSEMAAQVSNRARLLSTHYYMPHAPIMPNPSTDLAVVALLLHELPKHGLSPYHVRTECVGLIFNCIWAAIKREALLVVAEPTEVDVLMHKVFGGIIGCVRPDRWVG</sequence>
<evidence type="ECO:0000313" key="3">
    <source>
        <dbReference type="Proteomes" id="UP000076532"/>
    </source>
</evidence>
<dbReference type="EMBL" id="KV417510">
    <property type="protein sequence ID" value="KZP27112.1"/>
    <property type="molecule type" value="Genomic_DNA"/>
</dbReference>
<organism evidence="2 3">
    <name type="scientific">Athelia psychrophila</name>
    <dbReference type="NCBI Taxonomy" id="1759441"/>
    <lineage>
        <taxon>Eukaryota</taxon>
        <taxon>Fungi</taxon>
        <taxon>Dikarya</taxon>
        <taxon>Basidiomycota</taxon>
        <taxon>Agaricomycotina</taxon>
        <taxon>Agaricomycetes</taxon>
        <taxon>Agaricomycetidae</taxon>
        <taxon>Atheliales</taxon>
        <taxon>Atheliaceae</taxon>
        <taxon>Athelia</taxon>
    </lineage>
</organism>
<gene>
    <name evidence="2" type="ORF">FIBSPDRAFT_948771</name>
</gene>
<dbReference type="OrthoDB" id="3041650at2759"/>
<dbReference type="STRING" id="436010.A0A166QG57"/>
<protein>
    <recommendedName>
        <fullName evidence="1">3-hydroxyacyl-CoA dehydrogenase NAD binding domain-containing protein</fullName>
    </recommendedName>
</protein>
<dbReference type="AlphaFoldDB" id="A0A166QG57"/>
<evidence type="ECO:0000259" key="1">
    <source>
        <dbReference type="Pfam" id="PF02737"/>
    </source>
</evidence>
<name>A0A166QG57_9AGAM</name>
<feature type="domain" description="3-hydroxyacyl-CoA dehydrogenase NAD binding" evidence="1">
    <location>
        <begin position="15"/>
        <end position="71"/>
    </location>
</feature>